<keyword evidence="1 4" id="KW-0732">Signal</keyword>
<dbReference type="SUPFAM" id="SSF49899">
    <property type="entry name" value="Concanavalin A-like lectins/glucanases"/>
    <property type="match status" value="1"/>
</dbReference>
<accession>A0ABZ0SNN2</accession>
<dbReference type="SMART" id="SM00560">
    <property type="entry name" value="LamGL"/>
    <property type="match status" value="1"/>
</dbReference>
<dbReference type="RefSeq" id="WP_320942803.1">
    <property type="nucleotide sequence ID" value="NZ_BAABEU010000003.1"/>
</dbReference>
<dbReference type="InterPro" id="IPR013320">
    <property type="entry name" value="ConA-like_dom_sf"/>
</dbReference>
<name>A0ABZ0SNN2_9MICO</name>
<evidence type="ECO:0000259" key="5">
    <source>
        <dbReference type="SMART" id="SM00560"/>
    </source>
</evidence>
<dbReference type="Gene3D" id="2.60.120.200">
    <property type="match status" value="1"/>
</dbReference>
<feature type="signal peptide" evidence="4">
    <location>
        <begin position="1"/>
        <end position="44"/>
    </location>
</feature>
<dbReference type="PROSITE" id="PS50231">
    <property type="entry name" value="RICIN_B_LECTIN"/>
    <property type="match status" value="1"/>
</dbReference>
<dbReference type="InterPro" id="IPR000772">
    <property type="entry name" value="Ricin_B_lectin"/>
</dbReference>
<evidence type="ECO:0000313" key="7">
    <source>
        <dbReference type="Proteomes" id="UP001323798"/>
    </source>
</evidence>
<sequence>MSSKTGSGGQRSAWRRPAPPNAHAASRAARTTAALAAVSGLALAGLAATAAPAAAAPAAANTIVVHADQPFRSVSHVATGSLYGLANATTPSDSLVQAIKPSEFVMMPIGGRQQGSGDIGQTWQKAANVGAKVVDRLSDYYAGWPYQFSWSNWDQVVTQQVQQVQASGMSNLAAYAIWNESDNTWKTSNGTFEDFWTHTYNLIRSLDPTTPIQGPSFSDNIGDMQNFLNNAVATNTVPDILAWHELETSSKIAGDVAKVQAMEDALGIARRPIDIEEYAAPAEVGIPGSLVGYIAKFERLGIHTAELAFWNQSGALGDLLTGQGGNPNGAYWLYKWYADMSGDMVATTPPGNNNFDAAASVTSDKKELDVITGGASGPAAVKVAGLDKLALGSTVNVKVDYTPTYGRTVAVAAPITVSDTTYQVGDDGSISVPIVMNPAYGYHLVVTPAGNPASLAGTYTIANLNSGLQLTAGDSVQQQAAQAGGGVTDQTWKLVAAGSGLYKVVSMIDGRVLDVQGASTSNGASAVLSADTGADSQLWQLVPDGKGHYRLANDGTGRVLSVTGMSKTDGAQVIQWTDGSITSGCTATGARQPGRIGTALSFCNSNAYATLPTGAVSSLTGDYTVSAWVNPAGNASWQRVFDIGSSSNASMFLTTNDGSELRFAITTGGAGGEQRLNSTNPKTLPLNQWSLVTVTVAGTTGTMYVNGQVVATNTAMTVHPSAFGQSTRNYLGKSQYGGDPALNGAVDDFNIYDRALSAAEVGALAGGQAGAGDVVHYAFDETGGTTLVDSSGAGRNGTVVAATGSSGTTTATDAATADHFWTLTRVDVTAPVVALTCPSDAVVLGTSADATWTAADEADGSGLATPAGGSIALDTSSVGSKTAVAPAGTALDNAGNASAAVNCTYSVVYAWSGFAAPVNTGDVVNSVKAGSAVPVKFSLGGDQGTAVLAAGSPSVSFGACSPSAQVDAIEQTLTAGASSLQYDPTTDQYTYVWKTNKSWAGTCATLSLTLVDGTTHTAMFSFLN</sequence>
<reference evidence="6 7" key="1">
    <citation type="submission" date="2023-11" db="EMBL/GenBank/DDBJ databases">
        <title>Genome sequence of Microbacterium rhizosphaerae KACC 19337.</title>
        <authorList>
            <person name="Choi H."/>
            <person name="Kim S."/>
            <person name="Kim Y."/>
            <person name="Kwon S.-W."/>
            <person name="Heo J."/>
        </authorList>
    </citation>
    <scope>NUCLEOTIDE SEQUENCE [LARGE SCALE GENOMIC DNA]</scope>
    <source>
        <strain evidence="6 7">KACC 19337</strain>
    </source>
</reference>
<feature type="region of interest" description="Disordered" evidence="3">
    <location>
        <begin position="1"/>
        <end position="27"/>
    </location>
</feature>
<dbReference type="InterPro" id="IPR035992">
    <property type="entry name" value="Ricin_B-like_lectins"/>
</dbReference>
<dbReference type="Pfam" id="PF13385">
    <property type="entry name" value="Laminin_G_3"/>
    <property type="match status" value="1"/>
</dbReference>
<evidence type="ECO:0000256" key="1">
    <source>
        <dbReference type="ARBA" id="ARBA00022729"/>
    </source>
</evidence>
<dbReference type="CDD" id="cd00161">
    <property type="entry name" value="beta-trefoil_Ricin-like"/>
    <property type="match status" value="1"/>
</dbReference>
<dbReference type="NCBIfam" id="NF038114">
    <property type="entry name" value="rightmost"/>
    <property type="match status" value="1"/>
</dbReference>
<proteinExistence type="predicted"/>
<dbReference type="Gene3D" id="2.80.10.50">
    <property type="match status" value="1"/>
</dbReference>
<protein>
    <submittedName>
        <fullName evidence="6">PxKF domain-containing protein</fullName>
    </submittedName>
</protein>
<dbReference type="SUPFAM" id="SSF51445">
    <property type="entry name" value="(Trans)glycosidases"/>
    <property type="match status" value="1"/>
</dbReference>
<evidence type="ECO:0000256" key="2">
    <source>
        <dbReference type="ARBA" id="ARBA00023157"/>
    </source>
</evidence>
<organism evidence="6 7">
    <name type="scientific">Microbacterium rhizosphaerae</name>
    <dbReference type="NCBI Taxonomy" id="1678237"/>
    <lineage>
        <taxon>Bacteria</taxon>
        <taxon>Bacillati</taxon>
        <taxon>Actinomycetota</taxon>
        <taxon>Actinomycetes</taxon>
        <taxon>Micrococcales</taxon>
        <taxon>Microbacteriaceae</taxon>
        <taxon>Microbacterium</taxon>
    </lineage>
</organism>
<dbReference type="Proteomes" id="UP001323798">
    <property type="component" value="Chromosome"/>
</dbReference>
<dbReference type="InterPro" id="IPR006558">
    <property type="entry name" value="LamG-like"/>
</dbReference>
<feature type="domain" description="LamG-like jellyroll fold" evidence="5">
    <location>
        <begin position="621"/>
        <end position="759"/>
    </location>
</feature>
<evidence type="ECO:0000256" key="4">
    <source>
        <dbReference type="SAM" id="SignalP"/>
    </source>
</evidence>
<keyword evidence="2" id="KW-1015">Disulfide bond</keyword>
<dbReference type="Pfam" id="PF14200">
    <property type="entry name" value="RicinB_lectin_2"/>
    <property type="match status" value="1"/>
</dbReference>
<evidence type="ECO:0000256" key="3">
    <source>
        <dbReference type="SAM" id="MobiDB-lite"/>
    </source>
</evidence>
<keyword evidence="7" id="KW-1185">Reference proteome</keyword>
<dbReference type="SUPFAM" id="SSF50370">
    <property type="entry name" value="Ricin B-like lectins"/>
    <property type="match status" value="1"/>
</dbReference>
<feature type="chain" id="PRO_5047314056" evidence="4">
    <location>
        <begin position="45"/>
        <end position="1024"/>
    </location>
</feature>
<dbReference type="EMBL" id="CP139368">
    <property type="protein sequence ID" value="WPR90090.1"/>
    <property type="molecule type" value="Genomic_DNA"/>
</dbReference>
<gene>
    <name evidence="6" type="ORF">SM116_02040</name>
</gene>
<dbReference type="InterPro" id="IPR017853">
    <property type="entry name" value="GH"/>
</dbReference>
<dbReference type="Gene3D" id="3.20.20.80">
    <property type="entry name" value="Glycosidases"/>
    <property type="match status" value="1"/>
</dbReference>
<evidence type="ECO:0000313" key="6">
    <source>
        <dbReference type="EMBL" id="WPR90090.1"/>
    </source>
</evidence>